<keyword evidence="2" id="KW-1185">Reference proteome</keyword>
<organism evidence="1 2">
    <name type="scientific">Dermatophagoides pteronyssinus</name>
    <name type="common">European house dust mite</name>
    <dbReference type="NCBI Taxonomy" id="6956"/>
    <lineage>
        <taxon>Eukaryota</taxon>
        <taxon>Metazoa</taxon>
        <taxon>Ecdysozoa</taxon>
        <taxon>Arthropoda</taxon>
        <taxon>Chelicerata</taxon>
        <taxon>Arachnida</taxon>
        <taxon>Acari</taxon>
        <taxon>Acariformes</taxon>
        <taxon>Sarcoptiformes</taxon>
        <taxon>Astigmata</taxon>
        <taxon>Psoroptidia</taxon>
        <taxon>Analgoidea</taxon>
        <taxon>Pyroglyphidae</taxon>
        <taxon>Dermatophagoidinae</taxon>
        <taxon>Dermatophagoides</taxon>
    </lineage>
</organism>
<accession>A0ABQ8JMH8</accession>
<reference evidence="1 2" key="2">
    <citation type="journal article" date="2022" name="Mol. Biol. Evol.">
        <title>Comparative Genomics Reveals Insights into the Divergent Evolution of Astigmatic Mites and Household Pest Adaptations.</title>
        <authorList>
            <person name="Xiong Q."/>
            <person name="Wan A.T."/>
            <person name="Liu X."/>
            <person name="Fung C.S."/>
            <person name="Xiao X."/>
            <person name="Malainual N."/>
            <person name="Hou J."/>
            <person name="Wang L."/>
            <person name="Wang M."/>
            <person name="Yang K.Y."/>
            <person name="Cui Y."/>
            <person name="Leung E.L."/>
            <person name="Nong W."/>
            <person name="Shin S.K."/>
            <person name="Au S.W."/>
            <person name="Jeong K.Y."/>
            <person name="Chew F.T."/>
            <person name="Hui J.H."/>
            <person name="Leung T.F."/>
            <person name="Tungtrongchitr A."/>
            <person name="Zhong N."/>
            <person name="Liu Z."/>
            <person name="Tsui S.K."/>
        </authorList>
    </citation>
    <scope>NUCLEOTIDE SEQUENCE [LARGE SCALE GENOMIC DNA]</scope>
    <source>
        <strain evidence="1">Derp</strain>
    </source>
</reference>
<dbReference type="EMBL" id="NJHN03000031">
    <property type="protein sequence ID" value="KAH9423826.1"/>
    <property type="molecule type" value="Genomic_DNA"/>
</dbReference>
<sequence>MEIFILFFF</sequence>
<evidence type="ECO:0000313" key="2">
    <source>
        <dbReference type="Proteomes" id="UP000887458"/>
    </source>
</evidence>
<protein>
    <submittedName>
        <fullName evidence="1">Uncharacterized protein</fullName>
    </submittedName>
</protein>
<evidence type="ECO:0000313" key="1">
    <source>
        <dbReference type="EMBL" id="KAH9423826.1"/>
    </source>
</evidence>
<comment type="caution">
    <text evidence="1">The sequence shown here is derived from an EMBL/GenBank/DDBJ whole genome shotgun (WGS) entry which is preliminary data.</text>
</comment>
<proteinExistence type="predicted"/>
<dbReference type="Proteomes" id="UP000887458">
    <property type="component" value="Unassembled WGS sequence"/>
</dbReference>
<gene>
    <name evidence="1" type="ORF">DERP_005408</name>
</gene>
<reference evidence="1 2" key="1">
    <citation type="journal article" date="2018" name="J. Allergy Clin. Immunol.">
        <title>High-quality assembly of Dermatophagoides pteronyssinus genome and transcriptome reveals a wide range of novel allergens.</title>
        <authorList>
            <person name="Liu X.Y."/>
            <person name="Yang K.Y."/>
            <person name="Wang M.Q."/>
            <person name="Kwok J.S."/>
            <person name="Zeng X."/>
            <person name="Yang Z."/>
            <person name="Xiao X.J."/>
            <person name="Lau C.P."/>
            <person name="Li Y."/>
            <person name="Huang Z.M."/>
            <person name="Ba J.G."/>
            <person name="Yim A.K."/>
            <person name="Ouyang C.Y."/>
            <person name="Ngai S.M."/>
            <person name="Chan T.F."/>
            <person name="Leung E.L."/>
            <person name="Liu L."/>
            <person name="Liu Z.G."/>
            <person name="Tsui S.K."/>
        </authorList>
    </citation>
    <scope>NUCLEOTIDE SEQUENCE [LARGE SCALE GENOMIC DNA]</scope>
    <source>
        <strain evidence="1">Derp</strain>
    </source>
</reference>
<name>A0ABQ8JMH8_DERPT</name>